<accession>M2M538</accession>
<dbReference type="HOGENOM" id="CLU_688846_0_0_1"/>
<organism evidence="2 3">
    <name type="scientific">Baudoinia panamericana (strain UAMH 10762)</name>
    <name type="common">Angels' share fungus</name>
    <name type="synonym">Baudoinia compniacensis (strain UAMH 10762)</name>
    <dbReference type="NCBI Taxonomy" id="717646"/>
    <lineage>
        <taxon>Eukaryota</taxon>
        <taxon>Fungi</taxon>
        <taxon>Dikarya</taxon>
        <taxon>Ascomycota</taxon>
        <taxon>Pezizomycotina</taxon>
        <taxon>Dothideomycetes</taxon>
        <taxon>Dothideomycetidae</taxon>
        <taxon>Mycosphaerellales</taxon>
        <taxon>Teratosphaeriaceae</taxon>
        <taxon>Baudoinia</taxon>
    </lineage>
</organism>
<name>M2M538_BAUPA</name>
<proteinExistence type="predicted"/>
<evidence type="ECO:0000313" key="2">
    <source>
        <dbReference type="EMBL" id="EMC91731.1"/>
    </source>
</evidence>
<dbReference type="Proteomes" id="UP000011761">
    <property type="component" value="Unassembled WGS sequence"/>
</dbReference>
<dbReference type="RefSeq" id="XP_007681192.1">
    <property type="nucleotide sequence ID" value="XM_007683002.1"/>
</dbReference>
<gene>
    <name evidence="2" type="ORF">BAUCODRAFT_302490</name>
</gene>
<feature type="chain" id="PRO_5004021507" evidence="1">
    <location>
        <begin position="25"/>
        <end position="400"/>
    </location>
</feature>
<keyword evidence="3" id="KW-1185">Reference proteome</keyword>
<feature type="signal peptide" evidence="1">
    <location>
        <begin position="1"/>
        <end position="24"/>
    </location>
</feature>
<dbReference type="AlphaFoldDB" id="M2M538"/>
<dbReference type="GeneID" id="19111162"/>
<dbReference type="OrthoDB" id="3808977at2759"/>
<protein>
    <submittedName>
        <fullName evidence="2">Uncharacterized protein</fullName>
    </submittedName>
</protein>
<evidence type="ECO:0000313" key="3">
    <source>
        <dbReference type="Proteomes" id="UP000011761"/>
    </source>
</evidence>
<sequence length="400" mass="41738">MLFHRASAAAAALIISALTSLVAAQCSEVWTNSKNGCTFDFTNPNAIFAYYEETYDTDGNQALGICGPDNQGFTAVCVFYFVGQANQVTATGTYSTSSSQPSTDVFPFSNVPATSLVPGAPVTCTILPNIPATYIQGFSLVETFTIAQSIPIPPVTSTTTVAVPTVAVTTTTSTSTLIQPTATTITPATVTATTATGTKTVLAKTLALTTSTITITQPVRTSQRITIATTTTTLSCLPGKKQKRASPDVRRAQALPQHNPIFARQDATTTETPTCNQPAPTTPTITATAFSTVTTSTSTETDVVFTTSTSTSTVTLPTPTSYLSVEATTTRTLTFTLYTWTILPASTVTQTKTFTNTKTVLPKTHITACGGQPATTTASPGTCSVVQSMGGCQIQNCAKK</sequence>
<reference evidence="2 3" key="1">
    <citation type="journal article" date="2012" name="PLoS Pathog.">
        <title>Diverse lifestyles and strategies of plant pathogenesis encoded in the genomes of eighteen Dothideomycetes fungi.</title>
        <authorList>
            <person name="Ohm R.A."/>
            <person name="Feau N."/>
            <person name="Henrissat B."/>
            <person name="Schoch C.L."/>
            <person name="Horwitz B.A."/>
            <person name="Barry K.W."/>
            <person name="Condon B.J."/>
            <person name="Copeland A.C."/>
            <person name="Dhillon B."/>
            <person name="Glaser F."/>
            <person name="Hesse C.N."/>
            <person name="Kosti I."/>
            <person name="LaButti K."/>
            <person name="Lindquist E.A."/>
            <person name="Lucas S."/>
            <person name="Salamov A.A."/>
            <person name="Bradshaw R.E."/>
            <person name="Ciuffetti L."/>
            <person name="Hamelin R.C."/>
            <person name="Kema G.H.J."/>
            <person name="Lawrence C."/>
            <person name="Scott J.A."/>
            <person name="Spatafora J.W."/>
            <person name="Turgeon B.G."/>
            <person name="de Wit P.J.G.M."/>
            <person name="Zhong S."/>
            <person name="Goodwin S.B."/>
            <person name="Grigoriev I.V."/>
        </authorList>
    </citation>
    <scope>NUCLEOTIDE SEQUENCE [LARGE SCALE GENOMIC DNA]</scope>
    <source>
        <strain evidence="2 3">UAMH 10762</strain>
    </source>
</reference>
<dbReference type="KEGG" id="bcom:BAUCODRAFT_302490"/>
<evidence type="ECO:0000256" key="1">
    <source>
        <dbReference type="SAM" id="SignalP"/>
    </source>
</evidence>
<dbReference type="EMBL" id="KB445563">
    <property type="protein sequence ID" value="EMC91731.1"/>
    <property type="molecule type" value="Genomic_DNA"/>
</dbReference>
<dbReference type="eggNOG" id="ENOG502T2AX">
    <property type="taxonomic scope" value="Eukaryota"/>
</dbReference>
<keyword evidence="1" id="KW-0732">Signal</keyword>